<accession>A0AAW2IZG6</accession>
<dbReference type="EMBL" id="JACGWM010001850">
    <property type="protein sequence ID" value="KAL0286863.1"/>
    <property type="molecule type" value="Genomic_DNA"/>
</dbReference>
<comment type="caution">
    <text evidence="1">The sequence shown here is derived from an EMBL/GenBank/DDBJ whole genome shotgun (WGS) entry which is preliminary data.</text>
</comment>
<evidence type="ECO:0008006" key="2">
    <source>
        <dbReference type="Google" id="ProtNLM"/>
    </source>
</evidence>
<dbReference type="AlphaFoldDB" id="A0AAW2IZG6"/>
<name>A0AAW2IZG6_9LAMI</name>
<gene>
    <name evidence="1" type="ORF">Scaly_2780000</name>
</gene>
<evidence type="ECO:0000313" key="1">
    <source>
        <dbReference type="EMBL" id="KAL0286863.1"/>
    </source>
</evidence>
<organism evidence="1">
    <name type="scientific">Sesamum calycinum</name>
    <dbReference type="NCBI Taxonomy" id="2727403"/>
    <lineage>
        <taxon>Eukaryota</taxon>
        <taxon>Viridiplantae</taxon>
        <taxon>Streptophyta</taxon>
        <taxon>Embryophyta</taxon>
        <taxon>Tracheophyta</taxon>
        <taxon>Spermatophyta</taxon>
        <taxon>Magnoliopsida</taxon>
        <taxon>eudicotyledons</taxon>
        <taxon>Gunneridae</taxon>
        <taxon>Pentapetalae</taxon>
        <taxon>asterids</taxon>
        <taxon>lamiids</taxon>
        <taxon>Lamiales</taxon>
        <taxon>Pedaliaceae</taxon>
        <taxon>Sesamum</taxon>
    </lineage>
</organism>
<reference evidence="1" key="1">
    <citation type="submission" date="2020-06" db="EMBL/GenBank/DDBJ databases">
        <authorList>
            <person name="Li T."/>
            <person name="Hu X."/>
            <person name="Zhang T."/>
            <person name="Song X."/>
            <person name="Zhang H."/>
            <person name="Dai N."/>
            <person name="Sheng W."/>
            <person name="Hou X."/>
            <person name="Wei L."/>
        </authorList>
    </citation>
    <scope>NUCLEOTIDE SEQUENCE</scope>
    <source>
        <strain evidence="1">KEN8</strain>
        <tissue evidence="1">Leaf</tissue>
    </source>
</reference>
<reference evidence="1" key="2">
    <citation type="journal article" date="2024" name="Plant">
        <title>Genomic evolution and insights into agronomic trait innovations of Sesamum species.</title>
        <authorList>
            <person name="Miao H."/>
            <person name="Wang L."/>
            <person name="Qu L."/>
            <person name="Liu H."/>
            <person name="Sun Y."/>
            <person name="Le M."/>
            <person name="Wang Q."/>
            <person name="Wei S."/>
            <person name="Zheng Y."/>
            <person name="Lin W."/>
            <person name="Duan Y."/>
            <person name="Cao H."/>
            <person name="Xiong S."/>
            <person name="Wang X."/>
            <person name="Wei L."/>
            <person name="Li C."/>
            <person name="Ma Q."/>
            <person name="Ju M."/>
            <person name="Zhao R."/>
            <person name="Li G."/>
            <person name="Mu C."/>
            <person name="Tian Q."/>
            <person name="Mei H."/>
            <person name="Zhang T."/>
            <person name="Gao T."/>
            <person name="Zhang H."/>
        </authorList>
    </citation>
    <scope>NUCLEOTIDE SEQUENCE</scope>
    <source>
        <strain evidence="1">KEN8</strain>
    </source>
</reference>
<sequence>MPYKIWHDKTMSYKYLRVWGSAAYIHRLLGDKLDSNSSLCRFVGYPKETASEASPQTDAVGSSMLIVPTIDIPVLRRLTRVSQQPERYGFLDLIGQLDNDPKTYGEAMPDIDSGKWIVGMESEIDSMSSNKIWTLVDPPKSVKAVGFKWVYKRKLGANGEVITFKARLGAKAAWYDYEIWQMNVKMTFLNGFVDEEIYMNQPEDSHLLEKNRRSVIFKSLSMVSNKLSKARISVLIRKQSPKTNEELRKMFYIPYVSAIGYNDASFQCDEDDAESQLEFLFKLNSGLVVWKNSKQDTTTDSTRKAEYIAVLEWVLDNVVKPTELTHGKSSYGALVAWSVRLELPGFDNMGLVRALEEPKQSHTYDGCTLGLAKDDDILDVVIIHLL</sequence>
<protein>
    <recommendedName>
        <fullName evidence="2">Reverse transcriptase Ty1/copia-type domain-containing protein</fullName>
    </recommendedName>
</protein>
<proteinExistence type="predicted"/>